<evidence type="ECO:0000256" key="3">
    <source>
        <dbReference type="ARBA" id="ARBA00022692"/>
    </source>
</evidence>
<dbReference type="GO" id="GO:0004713">
    <property type="term" value="F:protein tyrosine kinase activity"/>
    <property type="evidence" value="ECO:0007669"/>
    <property type="project" value="TreeGrafter"/>
</dbReference>
<gene>
    <name evidence="9" type="ORF">EV659_11156</name>
</gene>
<comment type="caution">
    <text evidence="9">The sequence shown here is derived from an EMBL/GenBank/DDBJ whole genome shotgun (WGS) entry which is preliminary data.</text>
</comment>
<organism evidence="9 10">
    <name type="scientific">Rhodothalassium salexigens DSM 2132</name>
    <dbReference type="NCBI Taxonomy" id="1188247"/>
    <lineage>
        <taxon>Bacteria</taxon>
        <taxon>Pseudomonadati</taxon>
        <taxon>Pseudomonadota</taxon>
        <taxon>Alphaproteobacteria</taxon>
        <taxon>Rhodothalassiales</taxon>
        <taxon>Rhodothalassiaceae</taxon>
        <taxon>Rhodothalassium</taxon>
    </lineage>
</organism>
<accession>A0A4V2SNK2</accession>
<dbReference type="RefSeq" id="WP_132709295.1">
    <property type="nucleotide sequence ID" value="NZ_JACIGF010000011.1"/>
</dbReference>
<dbReference type="InParanoid" id="A0A4V2SNK2"/>
<dbReference type="AlphaFoldDB" id="A0A4V2SNK2"/>
<dbReference type="PANTHER" id="PTHR32309">
    <property type="entry name" value="TYROSINE-PROTEIN KINASE"/>
    <property type="match status" value="1"/>
</dbReference>
<evidence type="ECO:0000256" key="2">
    <source>
        <dbReference type="ARBA" id="ARBA00022475"/>
    </source>
</evidence>
<feature type="region of interest" description="Disordered" evidence="6">
    <location>
        <begin position="1"/>
        <end position="25"/>
    </location>
</feature>
<evidence type="ECO:0000313" key="9">
    <source>
        <dbReference type="EMBL" id="TCP31486.1"/>
    </source>
</evidence>
<protein>
    <submittedName>
        <fullName evidence="9">LPS O-antigen subunit length determinant protein (WzzB/FepE family)</fullName>
    </submittedName>
</protein>
<keyword evidence="4 7" id="KW-1133">Transmembrane helix</keyword>
<dbReference type="PANTHER" id="PTHR32309:SF13">
    <property type="entry name" value="FERRIC ENTEROBACTIN TRANSPORT PROTEIN FEPE"/>
    <property type="match status" value="1"/>
</dbReference>
<dbReference type="Pfam" id="PF02706">
    <property type="entry name" value="Wzz"/>
    <property type="match status" value="1"/>
</dbReference>
<dbReference type="OrthoDB" id="7350781at2"/>
<dbReference type="EMBL" id="SLXO01000011">
    <property type="protein sequence ID" value="TCP31486.1"/>
    <property type="molecule type" value="Genomic_DNA"/>
</dbReference>
<evidence type="ECO:0000256" key="7">
    <source>
        <dbReference type="SAM" id="Phobius"/>
    </source>
</evidence>
<sequence length="324" mass="36106">MLEKKRDDLPGLCEARSSGPSDEPRPPFSLGHILRDLLNNWHIIIVSVFFLVVLVSFYLWTANPEYTAELQVFPNSEVQEQLELGVGGFGSSLNPFRSSTVEEATVLERYLAAITSIGVAEELMAIPEVAHTAFVSQWGAEDQKWHPPGGAIASLKSFLYRFYGLPDWQPPDARDLSGYINRKVSITSFTAPGAAKAIGYVLSYSSKDPEFAQNFLTHLHREANRVVLQQERSRALERAAYLQDRLKQARTKDVVETLSELLIENERKLMMMVVDDSFAAMPLEPVRVSKLPTSPKPLLVLVLAIVLGFMAGAAIVLLRNVLRP</sequence>
<proteinExistence type="predicted"/>
<keyword evidence="5 7" id="KW-0472">Membrane</keyword>
<evidence type="ECO:0000313" key="10">
    <source>
        <dbReference type="Proteomes" id="UP000295399"/>
    </source>
</evidence>
<keyword evidence="2" id="KW-1003">Cell membrane</keyword>
<feature type="transmembrane region" description="Helical" evidence="7">
    <location>
        <begin position="298"/>
        <end position="318"/>
    </location>
</feature>
<evidence type="ECO:0000256" key="4">
    <source>
        <dbReference type="ARBA" id="ARBA00022989"/>
    </source>
</evidence>
<keyword evidence="10" id="KW-1185">Reference proteome</keyword>
<evidence type="ECO:0000256" key="1">
    <source>
        <dbReference type="ARBA" id="ARBA00004651"/>
    </source>
</evidence>
<reference evidence="9 10" key="1">
    <citation type="submission" date="2019-03" db="EMBL/GenBank/DDBJ databases">
        <title>Genomic Encyclopedia of Type Strains, Phase IV (KMG-IV): sequencing the most valuable type-strain genomes for metagenomic binning, comparative biology and taxonomic classification.</title>
        <authorList>
            <person name="Goeker M."/>
        </authorList>
    </citation>
    <scope>NUCLEOTIDE SEQUENCE [LARGE SCALE GENOMIC DNA]</scope>
    <source>
        <strain evidence="9 10">DSM 2132</strain>
    </source>
</reference>
<keyword evidence="3 7" id="KW-0812">Transmembrane</keyword>
<evidence type="ECO:0000259" key="8">
    <source>
        <dbReference type="Pfam" id="PF02706"/>
    </source>
</evidence>
<evidence type="ECO:0000256" key="6">
    <source>
        <dbReference type="SAM" id="MobiDB-lite"/>
    </source>
</evidence>
<dbReference type="InterPro" id="IPR003856">
    <property type="entry name" value="LPS_length_determ_N"/>
</dbReference>
<dbReference type="InterPro" id="IPR050445">
    <property type="entry name" value="Bact_polysacc_biosynth/exp"/>
</dbReference>
<dbReference type="GO" id="GO:0005886">
    <property type="term" value="C:plasma membrane"/>
    <property type="evidence" value="ECO:0007669"/>
    <property type="project" value="UniProtKB-SubCell"/>
</dbReference>
<name>A0A4V2SNK2_RHOSA</name>
<evidence type="ECO:0000256" key="5">
    <source>
        <dbReference type="ARBA" id="ARBA00023136"/>
    </source>
</evidence>
<comment type="subcellular location">
    <subcellularLocation>
        <location evidence="1">Cell membrane</location>
        <topology evidence="1">Multi-pass membrane protein</topology>
    </subcellularLocation>
</comment>
<feature type="domain" description="Polysaccharide chain length determinant N-terminal" evidence="8">
    <location>
        <begin position="28"/>
        <end position="92"/>
    </location>
</feature>
<dbReference type="Proteomes" id="UP000295399">
    <property type="component" value="Unassembled WGS sequence"/>
</dbReference>
<feature type="transmembrane region" description="Helical" evidence="7">
    <location>
        <begin position="41"/>
        <end position="60"/>
    </location>
</feature>